<keyword evidence="14" id="KW-1185">Reference proteome</keyword>
<keyword evidence="6 8" id="KW-0472">Membrane</keyword>
<dbReference type="SUPFAM" id="SSF56935">
    <property type="entry name" value="Porins"/>
    <property type="match status" value="1"/>
</dbReference>
<dbReference type="Gene3D" id="2.170.130.10">
    <property type="entry name" value="TonB-dependent receptor, plug domain"/>
    <property type="match status" value="1"/>
</dbReference>
<feature type="chain" id="PRO_5044026027" evidence="10">
    <location>
        <begin position="28"/>
        <end position="1080"/>
    </location>
</feature>
<dbReference type="Pfam" id="PF13715">
    <property type="entry name" value="CarbopepD_reg_2"/>
    <property type="match status" value="1"/>
</dbReference>
<dbReference type="NCBIfam" id="TIGR04056">
    <property type="entry name" value="OMP_RagA_SusC"/>
    <property type="match status" value="1"/>
</dbReference>
<dbReference type="Pfam" id="PF00593">
    <property type="entry name" value="TonB_dep_Rec_b-barrel"/>
    <property type="match status" value="1"/>
</dbReference>
<evidence type="ECO:0000259" key="11">
    <source>
        <dbReference type="Pfam" id="PF00593"/>
    </source>
</evidence>
<dbReference type="Pfam" id="PF07715">
    <property type="entry name" value="Plug"/>
    <property type="match status" value="1"/>
</dbReference>
<keyword evidence="10" id="KW-0732">Signal</keyword>
<dbReference type="SUPFAM" id="SSF49464">
    <property type="entry name" value="Carboxypeptidase regulatory domain-like"/>
    <property type="match status" value="1"/>
</dbReference>
<organism evidence="13 14">
    <name type="scientific">Phocaeicola barnesiae</name>
    <dbReference type="NCBI Taxonomy" id="376804"/>
    <lineage>
        <taxon>Bacteria</taxon>
        <taxon>Pseudomonadati</taxon>
        <taxon>Bacteroidota</taxon>
        <taxon>Bacteroidia</taxon>
        <taxon>Bacteroidales</taxon>
        <taxon>Bacteroidaceae</taxon>
        <taxon>Phocaeicola</taxon>
    </lineage>
</organism>
<keyword evidence="2 8" id="KW-0813">Transport</keyword>
<dbReference type="EMBL" id="JANRHJ010000008">
    <property type="protein sequence ID" value="MCR8873942.1"/>
    <property type="molecule type" value="Genomic_DNA"/>
</dbReference>
<evidence type="ECO:0000259" key="12">
    <source>
        <dbReference type="Pfam" id="PF07715"/>
    </source>
</evidence>
<feature type="signal peptide" evidence="10">
    <location>
        <begin position="1"/>
        <end position="27"/>
    </location>
</feature>
<comment type="subcellular location">
    <subcellularLocation>
        <location evidence="1 8">Cell outer membrane</location>
        <topology evidence="1 8">Multi-pass membrane protein</topology>
    </subcellularLocation>
</comment>
<dbReference type="InterPro" id="IPR037066">
    <property type="entry name" value="Plug_dom_sf"/>
</dbReference>
<reference evidence="13 14" key="1">
    <citation type="submission" date="2022-08" db="EMBL/GenBank/DDBJ databases">
        <authorList>
            <person name="Zeman M."/>
            <person name="Kubasova T."/>
        </authorList>
    </citation>
    <scope>NUCLEOTIDE SEQUENCE [LARGE SCALE GENOMIC DNA]</scope>
    <source>
        <strain evidence="13 14">ET62</strain>
    </source>
</reference>
<dbReference type="InterPro" id="IPR039426">
    <property type="entry name" value="TonB-dep_rcpt-like"/>
</dbReference>
<dbReference type="InterPro" id="IPR012910">
    <property type="entry name" value="Plug_dom"/>
</dbReference>
<keyword evidence="3 8" id="KW-1134">Transmembrane beta strand</keyword>
<dbReference type="Gene3D" id="2.40.170.20">
    <property type="entry name" value="TonB-dependent receptor, beta-barrel domain"/>
    <property type="match status" value="1"/>
</dbReference>
<evidence type="ECO:0000256" key="8">
    <source>
        <dbReference type="PROSITE-ProRule" id="PRU01360"/>
    </source>
</evidence>
<protein>
    <submittedName>
        <fullName evidence="13">SusC/RagA family TonB-linked outer membrane protein</fullName>
    </submittedName>
</protein>
<evidence type="ECO:0000256" key="10">
    <source>
        <dbReference type="SAM" id="SignalP"/>
    </source>
</evidence>
<dbReference type="PROSITE" id="PS52016">
    <property type="entry name" value="TONB_DEPENDENT_REC_3"/>
    <property type="match status" value="1"/>
</dbReference>
<dbReference type="InterPro" id="IPR023997">
    <property type="entry name" value="TonB-dep_OMP_SusC/RagA_CS"/>
</dbReference>
<gene>
    <name evidence="13" type="ORF">NW209_07935</name>
</gene>
<sequence length="1080" mass="121521">MKHSTYPFLAYLAGILSLVFCTGILHAQTSDRTITGIVVDEQGVPLPAAHVQQVSLVSGEELAAVTTDLNGHFRLTLSQTAKEIQVSFVGYTTKHVKLDNETSYRITLEPSAELIDEVVVTGYQTISRERTTGAFAKVNAKQLESQRLNDMESLIEGRVAGYSEGKIRGITSMNGLTTPLYVINGFPVEKTTNDGYGNWVEGVPDINMEDIESITVLKDAAATSIYGARAANGVIVITTKKAAKGTTEVAFSTTLSVRPYTSAANHYLANAATMIGLEREWAEQNPNLHSDNAQAYAQGLLNNMTYPTGGIRNLLNYYAGNISQTELEANLENLAQSHYRYYNDIARYTKRNELNQQYNLSLRKESDKNSFSASLTYKSDNLEDLYSDNRDLGFSLQNTTELTSWLTLELGTYLNYGSGTTQSFDPLSPGYTYMPYDGLVDSNGNPYTNTEADRYSQADLNTLHSNGLYNLDITPLDEMGWNLTHNKNFSNRTFARLAFKLTDWLRYTASFQYEYADYSSEQLKNKESFEVRNRVNGFATSDAQEGTVFNLPYGNMLKNATNRTHAYNFRQQLDFNYTFGKVHNVTLILGTETRENKLDYDDRTLYNFDPDLLTYTMIDANTLNKLQGLWGWASFTQNDVASVRQLINRYVSVYSNAAYTFNDKYALTGSIRWDKTNLFSTGSKYQKKPIWSVGAAWNIDRESFINLDWLNMLKLRTSYGIGGNIAKDSAPYMTAYYSNNTHVGGITGTIGNRPNPDLRWEKTTTFNVGLDFSLLTNRLNGTLEFYNKLGSDLLANTNGVPTEGMGFSTYTINNGRMTNRGFEVTLSADVIRSSAWNWNVSGVLGYNKNKVTYVNVEAPVSYLLIDYPSAYPRIGNPYNAIYGYQWAGLSAEGTPQVYDSKGNLFTDMEPSELEDLIYLGTTVPIYSGSISTNLSYRNWELAAQFLFEGGHKMRNTNLAYLSGMAPVSKQIEDRWQNPGDEAHTDIPRYISNENPLYNYNHYNMYARSSVNVIDATNWKLDKLSLIYRIPNEVCQKIHLRNARIMLGMENVWTFARSTDAKYLLGGYVKPTYLCGIYLNF</sequence>
<dbReference type="RefSeq" id="WP_258335730.1">
    <property type="nucleotide sequence ID" value="NZ_JANRHJ010000008.1"/>
</dbReference>
<evidence type="ECO:0000256" key="3">
    <source>
        <dbReference type="ARBA" id="ARBA00022452"/>
    </source>
</evidence>
<evidence type="ECO:0000256" key="5">
    <source>
        <dbReference type="ARBA" id="ARBA00023077"/>
    </source>
</evidence>
<evidence type="ECO:0000313" key="13">
    <source>
        <dbReference type="EMBL" id="MCR8873942.1"/>
    </source>
</evidence>
<proteinExistence type="inferred from homology"/>
<evidence type="ECO:0000256" key="4">
    <source>
        <dbReference type="ARBA" id="ARBA00022692"/>
    </source>
</evidence>
<name>A0AAW5N0U2_9BACT</name>
<dbReference type="InterPro" id="IPR008969">
    <property type="entry name" value="CarboxyPept-like_regulatory"/>
</dbReference>
<evidence type="ECO:0000256" key="1">
    <source>
        <dbReference type="ARBA" id="ARBA00004571"/>
    </source>
</evidence>
<dbReference type="InterPro" id="IPR023996">
    <property type="entry name" value="TonB-dep_OMP_SusC/RagA"/>
</dbReference>
<dbReference type="AlphaFoldDB" id="A0AAW5N0U2"/>
<comment type="similarity">
    <text evidence="8 9">Belongs to the TonB-dependent receptor family.</text>
</comment>
<feature type="domain" description="TonB-dependent receptor plug" evidence="12">
    <location>
        <begin position="129"/>
        <end position="234"/>
    </location>
</feature>
<dbReference type="NCBIfam" id="TIGR04057">
    <property type="entry name" value="SusC_RagA_signa"/>
    <property type="match status" value="1"/>
</dbReference>
<keyword evidence="4 8" id="KW-0812">Transmembrane</keyword>
<evidence type="ECO:0000256" key="6">
    <source>
        <dbReference type="ARBA" id="ARBA00023136"/>
    </source>
</evidence>
<keyword evidence="5 9" id="KW-0798">TonB box</keyword>
<dbReference type="Proteomes" id="UP001204579">
    <property type="component" value="Unassembled WGS sequence"/>
</dbReference>
<dbReference type="InterPro" id="IPR036942">
    <property type="entry name" value="Beta-barrel_TonB_sf"/>
</dbReference>
<keyword evidence="7 8" id="KW-0998">Cell outer membrane</keyword>
<accession>A0AAW5N0U2</accession>
<comment type="caution">
    <text evidence="13">The sequence shown here is derived from an EMBL/GenBank/DDBJ whole genome shotgun (WGS) entry which is preliminary data.</text>
</comment>
<feature type="domain" description="TonB-dependent receptor-like beta-barrel" evidence="11">
    <location>
        <begin position="461"/>
        <end position="880"/>
    </location>
</feature>
<dbReference type="Gene3D" id="2.60.40.1120">
    <property type="entry name" value="Carboxypeptidase-like, regulatory domain"/>
    <property type="match status" value="1"/>
</dbReference>
<dbReference type="InterPro" id="IPR000531">
    <property type="entry name" value="Beta-barrel_TonB"/>
</dbReference>
<evidence type="ECO:0000256" key="9">
    <source>
        <dbReference type="RuleBase" id="RU003357"/>
    </source>
</evidence>
<evidence type="ECO:0000256" key="2">
    <source>
        <dbReference type="ARBA" id="ARBA00022448"/>
    </source>
</evidence>
<evidence type="ECO:0000313" key="14">
    <source>
        <dbReference type="Proteomes" id="UP001204579"/>
    </source>
</evidence>
<dbReference type="GO" id="GO:0009279">
    <property type="term" value="C:cell outer membrane"/>
    <property type="evidence" value="ECO:0007669"/>
    <property type="project" value="UniProtKB-SubCell"/>
</dbReference>
<evidence type="ECO:0000256" key="7">
    <source>
        <dbReference type="ARBA" id="ARBA00023237"/>
    </source>
</evidence>